<protein>
    <recommendedName>
        <fullName evidence="4">SH3 domain-containing protein</fullName>
    </recommendedName>
</protein>
<comment type="caution">
    <text evidence="2">The sequence shown here is derived from an EMBL/GenBank/DDBJ whole genome shotgun (WGS) entry which is preliminary data.</text>
</comment>
<feature type="chain" id="PRO_5045960044" description="SH3 domain-containing protein" evidence="1">
    <location>
        <begin position="23"/>
        <end position="121"/>
    </location>
</feature>
<organism evidence="2 3">
    <name type="scientific">Streptomyces umbrinus</name>
    <dbReference type="NCBI Taxonomy" id="67370"/>
    <lineage>
        <taxon>Bacteria</taxon>
        <taxon>Bacillati</taxon>
        <taxon>Actinomycetota</taxon>
        <taxon>Actinomycetes</taxon>
        <taxon>Kitasatosporales</taxon>
        <taxon>Streptomycetaceae</taxon>
        <taxon>Streptomyces</taxon>
        <taxon>Streptomyces phaeochromogenes group</taxon>
    </lineage>
</organism>
<reference evidence="2 3" key="1">
    <citation type="submission" date="2023-07" db="EMBL/GenBank/DDBJ databases">
        <title>Comparative genomics of wheat-associated soil bacteria to identify genetic determinants of phenazine resistance.</title>
        <authorList>
            <person name="Mouncey N."/>
        </authorList>
    </citation>
    <scope>NUCLEOTIDE SEQUENCE [LARGE SCALE GENOMIC DNA]</scope>
    <source>
        <strain evidence="2 3">V2I4</strain>
    </source>
</reference>
<keyword evidence="1" id="KW-0732">Signal</keyword>
<keyword evidence="3" id="KW-1185">Reference proteome</keyword>
<dbReference type="EMBL" id="JAUSZI010000002">
    <property type="protein sequence ID" value="MDQ1028767.1"/>
    <property type="molecule type" value="Genomic_DNA"/>
</dbReference>
<evidence type="ECO:0000313" key="2">
    <source>
        <dbReference type="EMBL" id="MDQ1028767.1"/>
    </source>
</evidence>
<evidence type="ECO:0000313" key="3">
    <source>
        <dbReference type="Proteomes" id="UP001230328"/>
    </source>
</evidence>
<dbReference type="RefSeq" id="WP_307523836.1">
    <property type="nucleotide sequence ID" value="NZ_JAUSZI010000002.1"/>
</dbReference>
<sequence length="121" mass="12513">MKKIRLMTAAASALLTAGTLTATVPSAAAAAEACVRPSWSNKSTGVGHAKEGFARVRLGPSSDCSVNIAVGSNYELQYDCWVINSAGNRWTHVRVPSAATGGWVWNGNLDDGGSVADSSKC</sequence>
<feature type="signal peptide" evidence="1">
    <location>
        <begin position="1"/>
        <end position="22"/>
    </location>
</feature>
<dbReference type="Proteomes" id="UP001230328">
    <property type="component" value="Unassembled WGS sequence"/>
</dbReference>
<evidence type="ECO:0000256" key="1">
    <source>
        <dbReference type="SAM" id="SignalP"/>
    </source>
</evidence>
<evidence type="ECO:0008006" key="4">
    <source>
        <dbReference type="Google" id="ProtNLM"/>
    </source>
</evidence>
<gene>
    <name evidence="2" type="ORF">QF035_006349</name>
</gene>
<proteinExistence type="predicted"/>
<name>A0ABU0SZ70_9ACTN</name>
<accession>A0ABU0SZ70</accession>